<dbReference type="Proteomes" id="UP000628984">
    <property type="component" value="Unassembled WGS sequence"/>
</dbReference>
<dbReference type="GO" id="GO:0004497">
    <property type="term" value="F:monooxygenase activity"/>
    <property type="evidence" value="ECO:0007669"/>
    <property type="project" value="UniProtKB-KW"/>
</dbReference>
<comment type="caution">
    <text evidence="2">The sequence shown here is derived from an EMBL/GenBank/DDBJ whole genome shotgun (WGS) entry which is preliminary data.</text>
</comment>
<evidence type="ECO:0000259" key="1">
    <source>
        <dbReference type="PROSITE" id="PS51725"/>
    </source>
</evidence>
<protein>
    <submittedName>
        <fullName evidence="2">Antibiotic biosynthesis monooxygenase</fullName>
    </submittedName>
</protein>
<evidence type="ECO:0000313" key="2">
    <source>
        <dbReference type="EMBL" id="GGW39616.1"/>
    </source>
</evidence>
<dbReference type="Pfam" id="PF03992">
    <property type="entry name" value="ABM"/>
    <property type="match status" value="1"/>
</dbReference>
<accession>A0A918MNT4</accession>
<reference evidence="2" key="2">
    <citation type="submission" date="2020-09" db="EMBL/GenBank/DDBJ databases">
        <authorList>
            <person name="Sun Q."/>
            <person name="Kim S."/>
        </authorList>
    </citation>
    <scope>NUCLEOTIDE SEQUENCE</scope>
    <source>
        <strain evidence="2">KCTC 23714</strain>
    </source>
</reference>
<proteinExistence type="predicted"/>
<keyword evidence="2" id="KW-0560">Oxidoreductase</keyword>
<dbReference type="EMBL" id="BMYQ01000011">
    <property type="protein sequence ID" value="GGW39616.1"/>
    <property type="molecule type" value="Genomic_DNA"/>
</dbReference>
<evidence type="ECO:0000313" key="3">
    <source>
        <dbReference type="Proteomes" id="UP000628984"/>
    </source>
</evidence>
<gene>
    <name evidence="2" type="ORF">GCM10011452_29900</name>
</gene>
<sequence length="98" mass="11264">MSDPIYVVAHVRARPGHEDALRAALLKLVEFAKSEPGFIRYDLHEDLATPGRFTFYEIWRDKAALDLHAATENMRAHQSLTRHWVAEAGVELVRKLNR</sequence>
<keyword evidence="3" id="KW-1185">Reference proteome</keyword>
<dbReference type="RefSeq" id="WP_189634682.1">
    <property type="nucleotide sequence ID" value="NZ_BMYQ01000011.1"/>
</dbReference>
<dbReference type="InterPro" id="IPR007138">
    <property type="entry name" value="ABM_dom"/>
</dbReference>
<feature type="domain" description="ABM" evidence="1">
    <location>
        <begin position="5"/>
        <end position="93"/>
    </location>
</feature>
<keyword evidence="2" id="KW-0503">Monooxygenase</keyword>
<dbReference type="PANTHER" id="PTHR33336:SF3">
    <property type="entry name" value="ABM DOMAIN-CONTAINING PROTEIN"/>
    <property type="match status" value="1"/>
</dbReference>
<name>A0A918MNT4_9RHOB</name>
<dbReference type="Gene3D" id="3.30.70.100">
    <property type="match status" value="1"/>
</dbReference>
<dbReference type="InterPro" id="IPR011008">
    <property type="entry name" value="Dimeric_a/b-barrel"/>
</dbReference>
<reference evidence="2" key="1">
    <citation type="journal article" date="2014" name="Int. J. Syst. Evol. Microbiol.">
        <title>Complete genome sequence of Corynebacterium casei LMG S-19264T (=DSM 44701T), isolated from a smear-ripened cheese.</title>
        <authorList>
            <consortium name="US DOE Joint Genome Institute (JGI-PGF)"/>
            <person name="Walter F."/>
            <person name="Albersmeier A."/>
            <person name="Kalinowski J."/>
            <person name="Ruckert C."/>
        </authorList>
    </citation>
    <scope>NUCLEOTIDE SEQUENCE</scope>
    <source>
        <strain evidence="2">KCTC 23714</strain>
    </source>
</reference>
<dbReference type="InterPro" id="IPR050744">
    <property type="entry name" value="AI-2_Isomerase_LsrG"/>
</dbReference>
<dbReference type="AlphaFoldDB" id="A0A918MNT4"/>
<dbReference type="PANTHER" id="PTHR33336">
    <property type="entry name" value="QUINOL MONOOXYGENASE YGIN-RELATED"/>
    <property type="match status" value="1"/>
</dbReference>
<dbReference type="SUPFAM" id="SSF54909">
    <property type="entry name" value="Dimeric alpha+beta barrel"/>
    <property type="match status" value="1"/>
</dbReference>
<organism evidence="2 3">
    <name type="scientific">Gemmobacter lanyuensis</name>
    <dbReference type="NCBI Taxonomy" id="1054497"/>
    <lineage>
        <taxon>Bacteria</taxon>
        <taxon>Pseudomonadati</taxon>
        <taxon>Pseudomonadota</taxon>
        <taxon>Alphaproteobacteria</taxon>
        <taxon>Rhodobacterales</taxon>
        <taxon>Paracoccaceae</taxon>
        <taxon>Gemmobacter</taxon>
    </lineage>
</organism>
<dbReference type="PROSITE" id="PS51725">
    <property type="entry name" value="ABM"/>
    <property type="match status" value="1"/>
</dbReference>